<dbReference type="Pfam" id="PF09459">
    <property type="entry name" value="EB_dh"/>
    <property type="match status" value="2"/>
</dbReference>
<evidence type="ECO:0000313" key="9">
    <source>
        <dbReference type="EMBL" id="OYR57582.1"/>
    </source>
</evidence>
<evidence type="ECO:0000256" key="5">
    <source>
        <dbReference type="ARBA" id="ARBA00023004"/>
    </source>
</evidence>
<keyword evidence="4" id="KW-0249">Electron transport</keyword>
<feature type="region of interest" description="Disordered" evidence="6">
    <location>
        <begin position="1"/>
        <end position="21"/>
    </location>
</feature>
<protein>
    <submittedName>
        <fullName evidence="9">DMSO reductase</fullName>
    </submittedName>
</protein>
<keyword evidence="7" id="KW-0812">Transmembrane</keyword>
<dbReference type="Gene3D" id="2.60.40.1190">
    <property type="match status" value="1"/>
</dbReference>
<name>A0A256IN45_9EURY</name>
<keyword evidence="1" id="KW-0813">Transport</keyword>
<evidence type="ECO:0000256" key="7">
    <source>
        <dbReference type="SAM" id="Phobius"/>
    </source>
</evidence>
<dbReference type="Proteomes" id="UP000216308">
    <property type="component" value="Unassembled WGS sequence"/>
</dbReference>
<dbReference type="NCBIfam" id="TIGR03477">
    <property type="entry name" value="DMSO_red_II_gam"/>
    <property type="match status" value="1"/>
</dbReference>
<reference evidence="9 10" key="1">
    <citation type="journal article" date="2014" name="Front. Microbiol.">
        <title>Population and genomic analysis of the genus Halorubrum.</title>
        <authorList>
            <person name="Fullmer M.S."/>
            <person name="Soucy S.M."/>
            <person name="Swithers K.S."/>
            <person name="Makkay A.M."/>
            <person name="Wheeler R."/>
            <person name="Ventosa A."/>
            <person name="Gogarten J.P."/>
            <person name="Papke R.T."/>
        </authorList>
    </citation>
    <scope>NUCLEOTIDE SEQUENCE [LARGE SCALE GENOMIC DNA]</scope>
    <source>
        <strain evidence="9 10">Cb34</strain>
    </source>
</reference>
<evidence type="ECO:0000259" key="8">
    <source>
        <dbReference type="SMART" id="SM00887"/>
    </source>
</evidence>
<dbReference type="GO" id="GO:0042597">
    <property type="term" value="C:periplasmic space"/>
    <property type="evidence" value="ECO:0007669"/>
    <property type="project" value="InterPro"/>
</dbReference>
<evidence type="ECO:0000256" key="1">
    <source>
        <dbReference type="ARBA" id="ARBA00022448"/>
    </source>
</evidence>
<keyword evidence="2" id="KW-0349">Heme</keyword>
<keyword evidence="7" id="KW-1133">Transmembrane helix</keyword>
<feature type="transmembrane region" description="Helical" evidence="7">
    <location>
        <begin position="268"/>
        <end position="288"/>
    </location>
</feature>
<proteinExistence type="predicted"/>
<dbReference type="AlphaFoldDB" id="A0A256IN45"/>
<evidence type="ECO:0000256" key="3">
    <source>
        <dbReference type="ARBA" id="ARBA00022723"/>
    </source>
</evidence>
<comment type="caution">
    <text evidence="9">The sequence shown here is derived from an EMBL/GenBank/DDBJ whole genome shotgun (WGS) entry which is preliminary data.</text>
</comment>
<keyword evidence="5" id="KW-0408">Iron</keyword>
<dbReference type="SMART" id="SM00887">
    <property type="entry name" value="EB_dh"/>
    <property type="match status" value="1"/>
</dbReference>
<evidence type="ECO:0000256" key="6">
    <source>
        <dbReference type="SAM" id="MobiDB-lite"/>
    </source>
</evidence>
<sequence>MGRDADRPDAERPGDDEVDDRGIGSRELVVAAALALAVVAATAAFPAAVDARAAYEIPVEGQSSAGDLAEPTGDAWESVETVTVPLSSTGAAVPGGADTTVEFVRVGAARTDERLYLRLSWSDPTANESTGSLRAFADAAAVQLPVSSESRPPIAMGSTDERVNVWYWNAADGTESLLAGGAGSTTQMSESAVETTATHTGDRWAVVFTRPLSADRANVTDVDPDQDVNAAFAVWEGSNDERSGQKAASEWYYLSLGPAEGGPPYETVLWALAGIAVVFTTLVTVEGIRRTRGE</sequence>
<keyword evidence="10" id="KW-1185">Reference proteome</keyword>
<accession>A0A256IN45</accession>
<evidence type="ECO:0000256" key="2">
    <source>
        <dbReference type="ARBA" id="ARBA00022617"/>
    </source>
</evidence>
<gene>
    <name evidence="9" type="ORF">DJ70_05335</name>
</gene>
<evidence type="ECO:0000313" key="10">
    <source>
        <dbReference type="Proteomes" id="UP000216308"/>
    </source>
</evidence>
<dbReference type="OrthoDB" id="145826at2157"/>
<feature type="domain" description="Cytochrome c-552/DMSO reductase-like haem-binding" evidence="8">
    <location>
        <begin position="73"/>
        <end position="247"/>
    </location>
</feature>
<keyword evidence="7" id="KW-0472">Membrane</keyword>
<dbReference type="CDD" id="cd09623">
    <property type="entry name" value="DOMON_EBDH"/>
    <property type="match status" value="1"/>
</dbReference>
<organism evidence="9 10">
    <name type="scientific">Halorubrum halodurans</name>
    <dbReference type="NCBI Taxonomy" id="1383851"/>
    <lineage>
        <taxon>Archaea</taxon>
        <taxon>Methanobacteriati</taxon>
        <taxon>Methanobacteriota</taxon>
        <taxon>Stenosarchaea group</taxon>
        <taxon>Halobacteria</taxon>
        <taxon>Halobacteriales</taxon>
        <taxon>Haloferacaceae</taxon>
        <taxon>Halorubrum</taxon>
    </lineage>
</organism>
<dbReference type="RefSeq" id="WP_094530850.1">
    <property type="nucleotide sequence ID" value="NZ_NHPJ01000059.1"/>
</dbReference>
<dbReference type="GO" id="GO:0020037">
    <property type="term" value="F:heme binding"/>
    <property type="evidence" value="ECO:0007669"/>
    <property type="project" value="InterPro"/>
</dbReference>
<keyword evidence="3" id="KW-0479">Metal-binding</keyword>
<dbReference type="InterPro" id="IPR019020">
    <property type="entry name" value="Cyt-c552/DMSO_Rdtase_haem-bd"/>
</dbReference>
<dbReference type="GO" id="GO:0046872">
    <property type="term" value="F:metal ion binding"/>
    <property type="evidence" value="ECO:0007669"/>
    <property type="project" value="UniProtKB-KW"/>
</dbReference>
<dbReference type="InterPro" id="IPR017838">
    <property type="entry name" value="DMSO_Rdtase_II_haem_b-bd_su"/>
</dbReference>
<dbReference type="EMBL" id="NHPJ01000059">
    <property type="protein sequence ID" value="OYR57582.1"/>
    <property type="molecule type" value="Genomic_DNA"/>
</dbReference>
<evidence type="ECO:0000256" key="4">
    <source>
        <dbReference type="ARBA" id="ARBA00022982"/>
    </source>
</evidence>
<feature type="transmembrane region" description="Helical" evidence="7">
    <location>
        <begin position="28"/>
        <end position="49"/>
    </location>
</feature>